<reference evidence="1" key="1">
    <citation type="submission" date="2020-06" db="EMBL/GenBank/DDBJ databases">
        <authorList>
            <person name="Li T."/>
            <person name="Hu X."/>
            <person name="Zhang T."/>
            <person name="Song X."/>
            <person name="Zhang H."/>
            <person name="Dai N."/>
            <person name="Sheng W."/>
            <person name="Hou X."/>
            <person name="Wei L."/>
        </authorList>
    </citation>
    <scope>NUCLEOTIDE SEQUENCE</scope>
    <source>
        <strain evidence="1">KEN1</strain>
        <tissue evidence="1">Leaf</tissue>
    </source>
</reference>
<name>A0AAW2UHZ6_9LAMI</name>
<dbReference type="AlphaFoldDB" id="A0AAW2UHZ6"/>
<dbReference type="EMBL" id="JACGWN010000012">
    <property type="protein sequence ID" value="KAL0415845.1"/>
    <property type="molecule type" value="Genomic_DNA"/>
</dbReference>
<sequence>MAKVKDDAFKHGREEGFSAGEAAGMIVRQAQGREEFVRSEEYRASLASSRLQGARHFLKSSAFNVAVEIKAASFVNDGFEKCKAQVTKLHGFADGFDPSRLDLSLDNNLEPYPEVPEEDPLPDEFDALIADVENLTS</sequence>
<reference evidence="1" key="2">
    <citation type="journal article" date="2024" name="Plant">
        <title>Genomic evolution and insights into agronomic trait innovations of Sesamum species.</title>
        <authorList>
            <person name="Miao H."/>
            <person name="Wang L."/>
            <person name="Qu L."/>
            <person name="Liu H."/>
            <person name="Sun Y."/>
            <person name="Le M."/>
            <person name="Wang Q."/>
            <person name="Wei S."/>
            <person name="Zheng Y."/>
            <person name="Lin W."/>
            <person name="Duan Y."/>
            <person name="Cao H."/>
            <person name="Xiong S."/>
            <person name="Wang X."/>
            <person name="Wei L."/>
            <person name="Li C."/>
            <person name="Ma Q."/>
            <person name="Ju M."/>
            <person name="Zhao R."/>
            <person name="Li G."/>
            <person name="Mu C."/>
            <person name="Tian Q."/>
            <person name="Mei H."/>
            <person name="Zhang T."/>
            <person name="Gao T."/>
            <person name="Zhang H."/>
        </authorList>
    </citation>
    <scope>NUCLEOTIDE SEQUENCE</scope>
    <source>
        <strain evidence="1">KEN1</strain>
    </source>
</reference>
<protein>
    <submittedName>
        <fullName evidence="1">Uncharacterized protein</fullName>
    </submittedName>
</protein>
<gene>
    <name evidence="1" type="ORF">Slati_3416400</name>
</gene>
<accession>A0AAW2UHZ6</accession>
<proteinExistence type="predicted"/>
<comment type="caution">
    <text evidence="1">The sequence shown here is derived from an EMBL/GenBank/DDBJ whole genome shotgun (WGS) entry which is preliminary data.</text>
</comment>
<organism evidence="1">
    <name type="scientific">Sesamum latifolium</name>
    <dbReference type="NCBI Taxonomy" id="2727402"/>
    <lineage>
        <taxon>Eukaryota</taxon>
        <taxon>Viridiplantae</taxon>
        <taxon>Streptophyta</taxon>
        <taxon>Embryophyta</taxon>
        <taxon>Tracheophyta</taxon>
        <taxon>Spermatophyta</taxon>
        <taxon>Magnoliopsida</taxon>
        <taxon>eudicotyledons</taxon>
        <taxon>Gunneridae</taxon>
        <taxon>Pentapetalae</taxon>
        <taxon>asterids</taxon>
        <taxon>lamiids</taxon>
        <taxon>Lamiales</taxon>
        <taxon>Pedaliaceae</taxon>
        <taxon>Sesamum</taxon>
    </lineage>
</organism>
<evidence type="ECO:0000313" key="1">
    <source>
        <dbReference type="EMBL" id="KAL0415845.1"/>
    </source>
</evidence>